<organism evidence="1 2">
    <name type="scientific">Popillia japonica</name>
    <name type="common">Japanese beetle</name>
    <dbReference type="NCBI Taxonomy" id="7064"/>
    <lineage>
        <taxon>Eukaryota</taxon>
        <taxon>Metazoa</taxon>
        <taxon>Ecdysozoa</taxon>
        <taxon>Arthropoda</taxon>
        <taxon>Hexapoda</taxon>
        <taxon>Insecta</taxon>
        <taxon>Pterygota</taxon>
        <taxon>Neoptera</taxon>
        <taxon>Endopterygota</taxon>
        <taxon>Coleoptera</taxon>
        <taxon>Polyphaga</taxon>
        <taxon>Scarabaeiformia</taxon>
        <taxon>Scarabaeidae</taxon>
        <taxon>Rutelinae</taxon>
        <taxon>Popillia</taxon>
    </lineage>
</organism>
<protein>
    <submittedName>
        <fullName evidence="1">Uncharacterized protein</fullName>
    </submittedName>
</protein>
<reference evidence="1 2" key="1">
    <citation type="journal article" date="2024" name="BMC Genomics">
        <title>De novo assembly and annotation of Popillia japonica's genome with initial clues to its potential as an invasive pest.</title>
        <authorList>
            <person name="Cucini C."/>
            <person name="Boschi S."/>
            <person name="Funari R."/>
            <person name="Cardaioli E."/>
            <person name="Iannotti N."/>
            <person name="Marturano G."/>
            <person name="Paoli F."/>
            <person name="Bruttini M."/>
            <person name="Carapelli A."/>
            <person name="Frati F."/>
            <person name="Nardi F."/>
        </authorList>
    </citation>
    <scope>NUCLEOTIDE SEQUENCE [LARGE SCALE GENOMIC DNA]</scope>
    <source>
        <strain evidence="1">DMR45628</strain>
    </source>
</reference>
<comment type="caution">
    <text evidence="1">The sequence shown here is derived from an EMBL/GenBank/DDBJ whole genome shotgun (WGS) entry which is preliminary data.</text>
</comment>
<evidence type="ECO:0000313" key="2">
    <source>
        <dbReference type="Proteomes" id="UP001458880"/>
    </source>
</evidence>
<gene>
    <name evidence="1" type="ORF">QE152_g39882</name>
</gene>
<accession>A0AAW1HTE9</accession>
<sequence>MNSWGISLEFFLPLRVDGSVSRPLHSPGGVVYTAAERAEVHAEYLAGVFGGNPSGDAAVMNSWGISLEFFLPLRVGLLDLRTVKRLGPR</sequence>
<evidence type="ECO:0000313" key="1">
    <source>
        <dbReference type="EMBL" id="KAK9679569.1"/>
    </source>
</evidence>
<name>A0AAW1HTE9_POPJA</name>
<dbReference type="EMBL" id="JASPKY010001008">
    <property type="protein sequence ID" value="KAK9679569.1"/>
    <property type="molecule type" value="Genomic_DNA"/>
</dbReference>
<dbReference type="AlphaFoldDB" id="A0AAW1HTE9"/>
<dbReference type="Proteomes" id="UP001458880">
    <property type="component" value="Unassembled WGS sequence"/>
</dbReference>
<keyword evidence="2" id="KW-1185">Reference proteome</keyword>
<proteinExistence type="predicted"/>